<name>A0A3B6UAQ0_WHEAT</name>
<proteinExistence type="predicted"/>
<reference evidence="3" key="2">
    <citation type="submission" date="2018-10" db="UniProtKB">
        <authorList>
            <consortium name="EnsemblPlants"/>
        </authorList>
    </citation>
    <scope>IDENTIFICATION</scope>
</reference>
<evidence type="ECO:0000256" key="2">
    <source>
        <dbReference type="ARBA" id="ARBA00023136"/>
    </source>
</evidence>
<keyword evidence="4" id="KW-1185">Reference proteome</keyword>
<dbReference type="EnsemblPlants" id="TraesCSU02G063200.1">
    <property type="protein sequence ID" value="TraesCSU02G063200.1"/>
    <property type="gene ID" value="TraesCSU02G063200"/>
</dbReference>
<protein>
    <recommendedName>
        <fullName evidence="5">Late embryogenesis abundant protein LEA-2 subgroup domain-containing protein</fullName>
    </recommendedName>
</protein>
<keyword evidence="2" id="KW-0472">Membrane</keyword>
<dbReference type="GO" id="GO:0009506">
    <property type="term" value="C:plasmodesma"/>
    <property type="evidence" value="ECO:0000318"/>
    <property type="project" value="GO_Central"/>
</dbReference>
<dbReference type="Proteomes" id="UP000019116">
    <property type="component" value="Chromosome Un"/>
</dbReference>
<evidence type="ECO:0000256" key="1">
    <source>
        <dbReference type="ARBA" id="ARBA00004370"/>
    </source>
</evidence>
<dbReference type="GO" id="GO:0098542">
    <property type="term" value="P:defense response to other organism"/>
    <property type="evidence" value="ECO:0007669"/>
    <property type="project" value="InterPro"/>
</dbReference>
<dbReference type="OMA" id="YGFICHA"/>
<dbReference type="Gramene" id="TraesCSU02G063200.1">
    <property type="protein sequence ID" value="TraesCSU02G063200.1"/>
    <property type="gene ID" value="TraesCSU02G063200"/>
</dbReference>
<accession>A0A3B6UAQ0</accession>
<evidence type="ECO:0008006" key="5">
    <source>
        <dbReference type="Google" id="ProtNLM"/>
    </source>
</evidence>
<dbReference type="PANTHER" id="PTHR31415:SF162">
    <property type="entry name" value="OS07G0250900 PROTEIN"/>
    <property type="match status" value="1"/>
</dbReference>
<comment type="subcellular location">
    <subcellularLocation>
        <location evidence="1">Membrane</location>
    </subcellularLocation>
</comment>
<evidence type="ECO:0000313" key="3">
    <source>
        <dbReference type="EnsemblPlants" id="TraesCSU02G063200.1"/>
    </source>
</evidence>
<organism evidence="3">
    <name type="scientific">Triticum aestivum</name>
    <name type="common">Wheat</name>
    <dbReference type="NCBI Taxonomy" id="4565"/>
    <lineage>
        <taxon>Eukaryota</taxon>
        <taxon>Viridiplantae</taxon>
        <taxon>Streptophyta</taxon>
        <taxon>Embryophyta</taxon>
        <taxon>Tracheophyta</taxon>
        <taxon>Spermatophyta</taxon>
        <taxon>Magnoliopsida</taxon>
        <taxon>Liliopsida</taxon>
        <taxon>Poales</taxon>
        <taxon>Poaceae</taxon>
        <taxon>BOP clade</taxon>
        <taxon>Pooideae</taxon>
        <taxon>Triticodae</taxon>
        <taxon>Triticeae</taxon>
        <taxon>Triticinae</taxon>
        <taxon>Triticum</taxon>
    </lineage>
</organism>
<dbReference type="AlphaFoldDB" id="A0A3B6UAQ0"/>
<evidence type="ECO:0000313" key="4">
    <source>
        <dbReference type="Proteomes" id="UP000019116"/>
    </source>
</evidence>
<dbReference type="InterPro" id="IPR044839">
    <property type="entry name" value="NDR1-like"/>
</dbReference>
<dbReference type="PANTHER" id="PTHR31415">
    <property type="entry name" value="OS05G0367900 PROTEIN"/>
    <property type="match status" value="1"/>
</dbReference>
<dbReference type="GO" id="GO:0005886">
    <property type="term" value="C:plasma membrane"/>
    <property type="evidence" value="ECO:0000318"/>
    <property type="project" value="GO_Central"/>
</dbReference>
<sequence length="201" mass="22066">MTLYVVKEECDFRYLGTSGELQFAVLLVAYGFICHAEVAVVHASLTRLALATSPATAFANLSLTLTVRNKNWAMSVRNTQAEPHEADYSFDDQRFKRVRLTDEGSTRPAGKTQANHLVSDADSAYVALGNAGVEFKEENKTGVFQVEVALSGEIRYEVHTSPKCKFLAICPLKLQLTPPGTPAVLFQKVKCKLAPPDKNCL</sequence>
<dbReference type="OrthoDB" id="684447at2759"/>
<reference evidence="3" key="1">
    <citation type="submission" date="2018-08" db="EMBL/GenBank/DDBJ databases">
        <authorList>
            <person name="Rossello M."/>
        </authorList>
    </citation>
    <scope>NUCLEOTIDE SEQUENCE [LARGE SCALE GENOMIC DNA]</scope>
    <source>
        <strain evidence="3">cv. Chinese Spring</strain>
    </source>
</reference>